<keyword evidence="4" id="KW-0406">Ion transport</keyword>
<dbReference type="InterPro" id="IPR023996">
    <property type="entry name" value="TonB-dep_OMP_SusC/RagA"/>
</dbReference>
<dbReference type="InterPro" id="IPR000531">
    <property type="entry name" value="Beta-barrel_TonB"/>
</dbReference>
<keyword evidence="2 10" id="KW-0813">Transport</keyword>
<dbReference type="NCBIfam" id="TIGR04056">
    <property type="entry name" value="OMP_RagA_SusC"/>
    <property type="match status" value="1"/>
</dbReference>
<dbReference type="SUPFAM" id="SSF49464">
    <property type="entry name" value="Carboxypeptidase regulatory domain-like"/>
    <property type="match status" value="1"/>
</dbReference>
<evidence type="ECO:0000313" key="14">
    <source>
        <dbReference type="EMBL" id="MBB6499964.1"/>
    </source>
</evidence>
<evidence type="ECO:0000259" key="13">
    <source>
        <dbReference type="SMART" id="SM00965"/>
    </source>
</evidence>
<evidence type="ECO:0000256" key="11">
    <source>
        <dbReference type="RuleBase" id="RU003357"/>
    </source>
</evidence>
<evidence type="ECO:0000313" key="15">
    <source>
        <dbReference type="Proteomes" id="UP000521017"/>
    </source>
</evidence>
<proteinExistence type="inferred from homology"/>
<protein>
    <submittedName>
        <fullName evidence="14">TonB-linked SusC/RagA family outer membrane protein</fullName>
    </submittedName>
</protein>
<name>A0A7X0J2N1_9SPHI</name>
<keyword evidence="4" id="KW-0410">Iron transport</keyword>
<dbReference type="InterPro" id="IPR037066">
    <property type="entry name" value="Plug_dom_sf"/>
</dbReference>
<dbReference type="Gene3D" id="2.170.130.10">
    <property type="entry name" value="TonB-dependent receptor, plug domain"/>
    <property type="match status" value="1"/>
</dbReference>
<evidence type="ECO:0000256" key="8">
    <source>
        <dbReference type="ARBA" id="ARBA00023136"/>
    </source>
</evidence>
<dbReference type="GO" id="GO:0006826">
    <property type="term" value="P:iron ion transport"/>
    <property type="evidence" value="ECO:0007669"/>
    <property type="project" value="UniProtKB-KW"/>
</dbReference>
<feature type="domain" description="Secretin/TonB short N-terminal" evidence="13">
    <location>
        <begin position="88"/>
        <end position="139"/>
    </location>
</feature>
<keyword evidence="3 10" id="KW-1134">Transmembrane beta strand</keyword>
<comment type="similarity">
    <text evidence="10 11">Belongs to the TonB-dependent receptor family.</text>
</comment>
<dbReference type="InterPro" id="IPR036942">
    <property type="entry name" value="Beta-barrel_TonB_sf"/>
</dbReference>
<keyword evidence="5 10" id="KW-0812">Transmembrane</keyword>
<dbReference type="Pfam" id="PF00593">
    <property type="entry name" value="TonB_dep_Rec_b-barrel"/>
    <property type="match status" value="1"/>
</dbReference>
<evidence type="ECO:0000256" key="3">
    <source>
        <dbReference type="ARBA" id="ARBA00022452"/>
    </source>
</evidence>
<evidence type="ECO:0000256" key="12">
    <source>
        <dbReference type="SAM" id="Phobius"/>
    </source>
</evidence>
<accession>A0A7X0J2N1</accession>
<dbReference type="SMART" id="SM00965">
    <property type="entry name" value="STN"/>
    <property type="match status" value="1"/>
</dbReference>
<evidence type="ECO:0000256" key="10">
    <source>
        <dbReference type="PROSITE-ProRule" id="PRU01360"/>
    </source>
</evidence>
<feature type="transmembrane region" description="Helical" evidence="12">
    <location>
        <begin position="41"/>
        <end position="62"/>
    </location>
</feature>
<organism evidence="14 15">
    <name type="scientific">Pedobacter cryoconitis</name>
    <dbReference type="NCBI Taxonomy" id="188932"/>
    <lineage>
        <taxon>Bacteria</taxon>
        <taxon>Pseudomonadati</taxon>
        <taxon>Bacteroidota</taxon>
        <taxon>Sphingobacteriia</taxon>
        <taxon>Sphingobacteriales</taxon>
        <taxon>Sphingobacteriaceae</taxon>
        <taxon>Pedobacter</taxon>
    </lineage>
</organism>
<keyword evidence="9 10" id="KW-0998">Cell outer membrane</keyword>
<dbReference type="Gene3D" id="2.40.170.20">
    <property type="entry name" value="TonB-dependent receptor, beta-barrel domain"/>
    <property type="match status" value="1"/>
</dbReference>
<dbReference type="AlphaFoldDB" id="A0A7X0J2N1"/>
<keyword evidence="12" id="KW-1133">Transmembrane helix</keyword>
<comment type="caution">
    <text evidence="14">The sequence shown here is derived from an EMBL/GenBank/DDBJ whole genome shotgun (WGS) entry which is preliminary data.</text>
</comment>
<dbReference type="InterPro" id="IPR023997">
    <property type="entry name" value="TonB-dep_OMP_SusC/RagA_CS"/>
</dbReference>
<dbReference type="PROSITE" id="PS52016">
    <property type="entry name" value="TONB_DEPENDENT_REC_3"/>
    <property type="match status" value="1"/>
</dbReference>
<dbReference type="InterPro" id="IPR008969">
    <property type="entry name" value="CarboxyPept-like_regulatory"/>
</dbReference>
<keyword evidence="6" id="KW-0408">Iron</keyword>
<evidence type="ECO:0000256" key="9">
    <source>
        <dbReference type="ARBA" id="ARBA00023237"/>
    </source>
</evidence>
<keyword evidence="7 11" id="KW-0798">TonB box</keyword>
<comment type="subcellular location">
    <subcellularLocation>
        <location evidence="1 10">Cell outer membrane</location>
        <topology evidence="1 10">Multi-pass membrane protein</topology>
    </subcellularLocation>
</comment>
<dbReference type="GO" id="GO:0009279">
    <property type="term" value="C:cell outer membrane"/>
    <property type="evidence" value="ECO:0007669"/>
    <property type="project" value="UniProtKB-SubCell"/>
</dbReference>
<dbReference type="Proteomes" id="UP000521017">
    <property type="component" value="Unassembled WGS sequence"/>
</dbReference>
<dbReference type="NCBIfam" id="TIGR04057">
    <property type="entry name" value="SusC_RagA_signa"/>
    <property type="match status" value="1"/>
</dbReference>
<dbReference type="RefSeq" id="WP_184624687.1">
    <property type="nucleotide sequence ID" value="NZ_JACHCC010000005.1"/>
</dbReference>
<dbReference type="Pfam" id="PF07660">
    <property type="entry name" value="STN"/>
    <property type="match status" value="1"/>
</dbReference>
<reference evidence="14 15" key="1">
    <citation type="submission" date="2020-08" db="EMBL/GenBank/DDBJ databases">
        <title>Genomic Encyclopedia of Type Strains, Phase IV (KMG-V): Genome sequencing to study the core and pangenomes of soil and plant-associated prokaryotes.</title>
        <authorList>
            <person name="Whitman W."/>
        </authorList>
    </citation>
    <scope>NUCLEOTIDE SEQUENCE [LARGE SCALE GENOMIC DNA]</scope>
    <source>
        <strain evidence="14 15">M2T3</strain>
    </source>
</reference>
<gene>
    <name evidence="14" type="ORF">HDF25_002108</name>
</gene>
<dbReference type="EMBL" id="JACHCC010000005">
    <property type="protein sequence ID" value="MBB6499964.1"/>
    <property type="molecule type" value="Genomic_DNA"/>
</dbReference>
<dbReference type="InterPro" id="IPR011662">
    <property type="entry name" value="Secretin/TonB_short_N"/>
</dbReference>
<dbReference type="Gene3D" id="2.60.40.1120">
    <property type="entry name" value="Carboxypeptidase-like, regulatory domain"/>
    <property type="match status" value="1"/>
</dbReference>
<dbReference type="InterPro" id="IPR039426">
    <property type="entry name" value="TonB-dep_rcpt-like"/>
</dbReference>
<evidence type="ECO:0000256" key="2">
    <source>
        <dbReference type="ARBA" id="ARBA00022448"/>
    </source>
</evidence>
<keyword evidence="8 10" id="KW-0472">Membrane</keyword>
<dbReference type="Pfam" id="PF07715">
    <property type="entry name" value="Plug"/>
    <property type="match status" value="1"/>
</dbReference>
<evidence type="ECO:0000256" key="7">
    <source>
        <dbReference type="ARBA" id="ARBA00023077"/>
    </source>
</evidence>
<dbReference type="Pfam" id="PF13715">
    <property type="entry name" value="CarbopepD_reg_2"/>
    <property type="match status" value="1"/>
</dbReference>
<evidence type="ECO:0000256" key="4">
    <source>
        <dbReference type="ARBA" id="ARBA00022496"/>
    </source>
</evidence>
<dbReference type="SUPFAM" id="SSF56935">
    <property type="entry name" value="Porins"/>
    <property type="match status" value="1"/>
</dbReference>
<evidence type="ECO:0000256" key="1">
    <source>
        <dbReference type="ARBA" id="ARBA00004571"/>
    </source>
</evidence>
<evidence type="ECO:0000256" key="5">
    <source>
        <dbReference type="ARBA" id="ARBA00022692"/>
    </source>
</evidence>
<dbReference type="InterPro" id="IPR012910">
    <property type="entry name" value="Plug_dom"/>
</dbReference>
<sequence>MKQFIQSQKIVDGAVCINPNQVTTRQSILPDHKRQWKKALLTMKIIGFLLFAFCMQVNAAAYSQQVTLKRTKVSLKSLLREVLKQTDYTLLYSEETMNQSVPVTIDLNHTTLKTALDQIFAGQPLIYSIEEKTILISEKEENDSILNKFKAYFAKIDVSGRVVDESNLPLPGASVKVKGTKQVALTDASGVFNLKNVPENSVLIISFVGYVNREVKAQQQLGNIQLTLNPAKLDEVVVVGYGTQERRDLTGSVGKVTGATLATQPVESFDKALAGRITGVYVSQSSGLLGEAPTIRIRGTNSLTSGSDPLYVLDGIPIITGNQSGVITTNPLGDINPSDIASIEVLKDGSASAIYGSRAASGVVLITTKKGEKGKTSVNYDTWMGFAQTAKRYKMLNAAQFIEINNEKFTNAGLSPQAFPTIGPDGKPYDTDWQKVLFRTGFTQNHSLSLSGGTDKSNYFFSGGYTDIKGVTVDNSQRKYMVRASVEQKALDIFTFGFNTAISYVQNQGLNTDPGALSGNVGAGLVLLPNVPVYNPDGSYNISGNALGKGANKIGIANDLPNIKAVLDNNVYRNQNTTINGNAFVSAKIIDGLSVRSQIGVNALYGEDYLYWSPFHGDGNSTNGYLYQQYNPSFNYVWTNNLSYNKTFHRHSFGVVAGTEYQKTRVRNFNASGTGLSNIYFGPENLISGTVANQFVGGDITENAISSYFGRVNYSFDDRYLLTLTYRSDKLSSLGPNSKAANLPGVSVGWRLSDEDFFKKSNSLKFIDELKIRASYAKTGNANIGNYPFANIYAPNTYGSQNGVAYSTFGNQGLTFETSNKFDVGLDASFLKGRINLTADYYRNNNNNLILKVPTAPSLGVPGNSIAENIGALTNQGYEFAISSKNIKSRSFTWTTDFNLSFNHSKITDLYQGQDILYSATLFRVGLPRNENFLYQSAGVNPANGNPLFIKANGQIVQGNIPNTTYYLYDPKNPADISTPATLSASDRKPSGTFTPTYFGSLNNTFTYKNFDLTLYFVFSGGNKILNSDLAGFVTDNSFENSSVAILNRWTTPGQITNVPRLYSGGSAFHTASTAYLENGDFIRAQQFKLGYSLPTNLINHIKLSKVHVYASVDNAFLITGYKGLDPEVSAGSNPRPRTIIFGLNVGF</sequence>
<evidence type="ECO:0000256" key="6">
    <source>
        <dbReference type="ARBA" id="ARBA00023004"/>
    </source>
</evidence>